<evidence type="ECO:0000313" key="3">
    <source>
        <dbReference type="Proteomes" id="UP000193577"/>
    </source>
</evidence>
<dbReference type="AlphaFoldDB" id="A0AA91SR40"/>
<comment type="caution">
    <text evidence="2">The sequence shown here is derived from an EMBL/GenBank/DDBJ whole genome shotgun (WGS) entry which is preliminary data.</text>
</comment>
<gene>
    <name evidence="2" type="ORF">B8W67_12720</name>
</gene>
<keyword evidence="1" id="KW-0812">Transmembrane</keyword>
<dbReference type="Pfam" id="PF10118">
    <property type="entry name" value="Metal_hydrol"/>
    <property type="match status" value="1"/>
</dbReference>
<accession>A0AA91SR40</accession>
<proteinExistence type="predicted"/>
<dbReference type="PANTHER" id="PTHR39456">
    <property type="entry name" value="METAL-DEPENDENT HYDROLASE"/>
    <property type="match status" value="1"/>
</dbReference>
<dbReference type="GO" id="GO:0016787">
    <property type="term" value="F:hydrolase activity"/>
    <property type="evidence" value="ECO:0007669"/>
    <property type="project" value="UniProtKB-KW"/>
</dbReference>
<dbReference type="PANTHER" id="PTHR39456:SF1">
    <property type="entry name" value="METAL-DEPENDENT HYDROLASE"/>
    <property type="match status" value="1"/>
</dbReference>
<keyword evidence="1" id="KW-0472">Membrane</keyword>
<dbReference type="EMBL" id="NCXO01000028">
    <property type="protein sequence ID" value="OSC33029.1"/>
    <property type="molecule type" value="Genomic_DNA"/>
</dbReference>
<evidence type="ECO:0000313" key="2">
    <source>
        <dbReference type="EMBL" id="OSC33029.1"/>
    </source>
</evidence>
<keyword evidence="2" id="KW-0378">Hydrolase</keyword>
<dbReference type="RefSeq" id="WP_085304336.1">
    <property type="nucleotide sequence ID" value="NZ_AP022594.1"/>
</dbReference>
<reference evidence="2 3" key="1">
    <citation type="submission" date="2017-04" db="EMBL/GenBank/DDBJ databases">
        <title>The new phylogeny of genus Mycobacterium.</title>
        <authorList>
            <person name="Tortoli E."/>
            <person name="Trovato A."/>
            <person name="Cirillo D.M."/>
        </authorList>
    </citation>
    <scope>NUCLEOTIDE SEQUENCE [LARGE SCALE GENOMIC DNA]</scope>
    <source>
        <strain evidence="2 3">KCTC 19819</strain>
    </source>
</reference>
<keyword evidence="3" id="KW-1185">Reference proteome</keyword>
<dbReference type="PIRSF" id="PIRSF007580">
    <property type="entry name" value="UCP07580"/>
    <property type="match status" value="1"/>
</dbReference>
<dbReference type="InterPro" id="IPR016516">
    <property type="entry name" value="UCP07580"/>
</dbReference>
<dbReference type="Proteomes" id="UP000193577">
    <property type="component" value="Unassembled WGS sequence"/>
</dbReference>
<organism evidence="2 3">
    <name type="scientific">Mycolicibacillus koreensis</name>
    <dbReference type="NCBI Taxonomy" id="1069220"/>
    <lineage>
        <taxon>Bacteria</taxon>
        <taxon>Bacillati</taxon>
        <taxon>Actinomycetota</taxon>
        <taxon>Actinomycetes</taxon>
        <taxon>Mycobacteriales</taxon>
        <taxon>Mycobacteriaceae</taxon>
        <taxon>Mycolicibacillus</taxon>
    </lineage>
</organism>
<name>A0AA91SR40_9MYCO</name>
<evidence type="ECO:0000256" key="1">
    <source>
        <dbReference type="SAM" id="Phobius"/>
    </source>
</evidence>
<protein>
    <submittedName>
        <fullName evidence="2">Metal-dependent hydrolase</fullName>
    </submittedName>
</protein>
<feature type="transmembrane region" description="Helical" evidence="1">
    <location>
        <begin position="202"/>
        <end position="226"/>
    </location>
</feature>
<sequence>MSALEAAAGGHPAQPIRVRRIRFRYDTLAPGPAAAPERHYVQGDLVMSHVVAVLSALFPEGEDFFVRSVRHYADQISDPALSTAIAGFTGQEVTHGRQHRELNDRLAQMGYPTRRVDRRTRTGLARLQRWTVPRYRLAVTAALEHYTATLAETLLSDPVARDVLGDSEVRSVLLWHALEESEHKAVAFDTYRAVGGTERMRILAMVITSFGFLGVVALHTTLSMLADRATYHPVRLIRSLTALRHSPFLTRSVMRRLRDYTRIGFHPDDHDNTALLAEWVPRLFGEQGSLTDRLV</sequence>
<keyword evidence="1" id="KW-1133">Transmembrane helix</keyword>